<evidence type="ECO:0000313" key="1">
    <source>
        <dbReference type="EMBL" id="RXR33590.1"/>
    </source>
</evidence>
<dbReference type="OrthoDB" id="1366849at2"/>
<dbReference type="RefSeq" id="WP_129463690.1">
    <property type="nucleotide sequence ID" value="NZ_SBKQ01000004.1"/>
</dbReference>
<dbReference type="Proteomes" id="UP000289734">
    <property type="component" value="Unassembled WGS sequence"/>
</dbReference>
<sequence length="145" mass="16930">MKKIITILFLFFSFLGFSQKVKFKKGDVIVDDVVWMKYTDCGTFDSTCSLYNLKDEEIIFFKYIFIEGAVPKTQANPQGRFGYVEVNFIGLKKSFEIQETNKNIIEILYKSKIFNSEGDLDEEKVDRLVQKYGSDFSPRFKNYGN</sequence>
<organism evidence="1 2">
    <name type="scientific">Flavobacterium piscinae</name>
    <dbReference type="NCBI Taxonomy" id="2506424"/>
    <lineage>
        <taxon>Bacteria</taxon>
        <taxon>Pseudomonadati</taxon>
        <taxon>Bacteroidota</taxon>
        <taxon>Flavobacteriia</taxon>
        <taxon>Flavobacteriales</taxon>
        <taxon>Flavobacteriaceae</taxon>
        <taxon>Flavobacterium</taxon>
    </lineage>
</organism>
<proteinExistence type="predicted"/>
<keyword evidence="2" id="KW-1185">Reference proteome</keyword>
<reference evidence="2" key="1">
    <citation type="submission" date="2019-01" db="EMBL/GenBank/DDBJ databases">
        <title>Cytophagaceae bacterium strain CAR-16.</title>
        <authorList>
            <person name="Chen W.-M."/>
        </authorList>
    </citation>
    <scope>NUCLEOTIDE SEQUENCE [LARGE SCALE GENOMIC DNA]</scope>
    <source>
        <strain evidence="2">ICH-30</strain>
    </source>
</reference>
<gene>
    <name evidence="1" type="ORF">EQG68_05025</name>
</gene>
<name>A0A4Q1KVA4_9FLAO</name>
<evidence type="ECO:0000313" key="2">
    <source>
        <dbReference type="Proteomes" id="UP000289734"/>
    </source>
</evidence>
<protein>
    <submittedName>
        <fullName evidence="1">Uncharacterized protein</fullName>
    </submittedName>
</protein>
<dbReference type="AlphaFoldDB" id="A0A4Q1KVA4"/>
<dbReference type="EMBL" id="SBKQ01000004">
    <property type="protein sequence ID" value="RXR33590.1"/>
    <property type="molecule type" value="Genomic_DNA"/>
</dbReference>
<comment type="caution">
    <text evidence="1">The sequence shown here is derived from an EMBL/GenBank/DDBJ whole genome shotgun (WGS) entry which is preliminary data.</text>
</comment>
<accession>A0A4Q1KVA4</accession>